<keyword evidence="2" id="KW-1185">Reference proteome</keyword>
<dbReference type="Proteomes" id="UP001365128">
    <property type="component" value="Unassembled WGS sequence"/>
</dbReference>
<organism evidence="1 2">
    <name type="scientific">Phyllosticta citricarpa</name>
    <dbReference type="NCBI Taxonomy" id="55181"/>
    <lineage>
        <taxon>Eukaryota</taxon>
        <taxon>Fungi</taxon>
        <taxon>Dikarya</taxon>
        <taxon>Ascomycota</taxon>
        <taxon>Pezizomycotina</taxon>
        <taxon>Dothideomycetes</taxon>
        <taxon>Dothideomycetes incertae sedis</taxon>
        <taxon>Botryosphaeriales</taxon>
        <taxon>Phyllostictaceae</taxon>
        <taxon>Phyllosticta</taxon>
    </lineage>
</organism>
<name>A0ABR1L9C0_9PEZI</name>
<comment type="caution">
    <text evidence="1">The sequence shown here is derived from an EMBL/GenBank/DDBJ whole genome shotgun (WGS) entry which is preliminary data.</text>
</comment>
<accession>A0ABR1L9C0</accession>
<dbReference type="EMBL" id="JBBPDW010000053">
    <property type="protein sequence ID" value="KAK7531837.1"/>
    <property type="molecule type" value="Genomic_DNA"/>
</dbReference>
<evidence type="ECO:0000313" key="2">
    <source>
        <dbReference type="Proteomes" id="UP001365128"/>
    </source>
</evidence>
<gene>
    <name evidence="1" type="ORF">IWX46DRAFT_614872</name>
</gene>
<sequence length="79" mass="8493">MLLLKRTVTSFEKVVLLFSVSDVCRLLGLGRFLDVIADAESYALEPCKCRPLPTLDTLTLGISSCSLIPISSGRSTCTG</sequence>
<reference evidence="1 2" key="1">
    <citation type="submission" date="2024-04" db="EMBL/GenBank/DDBJ databases">
        <title>Phyllosticta paracitricarpa is synonymous to the EU quarantine fungus P. citricarpa based on phylogenomic analyses.</title>
        <authorList>
            <consortium name="Lawrence Berkeley National Laboratory"/>
            <person name="Van Ingen-Buijs V.A."/>
            <person name="Van Westerhoven A.C."/>
            <person name="Haridas S."/>
            <person name="Skiadas P."/>
            <person name="Martin F."/>
            <person name="Groenewald J.Z."/>
            <person name="Crous P.W."/>
            <person name="Seidl M.F."/>
        </authorList>
    </citation>
    <scope>NUCLEOTIDE SEQUENCE [LARGE SCALE GENOMIC DNA]</scope>
    <source>
        <strain evidence="1 2">CBS 122670</strain>
    </source>
</reference>
<evidence type="ECO:0000313" key="1">
    <source>
        <dbReference type="EMBL" id="KAK7531837.1"/>
    </source>
</evidence>
<protein>
    <submittedName>
        <fullName evidence="1">Uncharacterized protein</fullName>
    </submittedName>
</protein>
<proteinExistence type="predicted"/>